<name>A0A1F7RYU4_9BACT</name>
<dbReference type="AlphaFoldDB" id="A0A1F7RYU4"/>
<dbReference type="EMBL" id="MGDD01000115">
    <property type="protein sequence ID" value="OGL46746.1"/>
    <property type="molecule type" value="Genomic_DNA"/>
</dbReference>
<dbReference type="Gene3D" id="3.30.160.170">
    <property type="entry name" value="FlaG-like"/>
    <property type="match status" value="1"/>
</dbReference>
<accession>A0A1F7RYU4</accession>
<evidence type="ECO:0000313" key="2">
    <source>
        <dbReference type="Proteomes" id="UP000179266"/>
    </source>
</evidence>
<gene>
    <name evidence="1" type="ORF">A2161_18350</name>
</gene>
<organism evidence="1 2">
    <name type="scientific">Candidatus Schekmanbacteria bacterium RBG_13_48_7</name>
    <dbReference type="NCBI Taxonomy" id="1817878"/>
    <lineage>
        <taxon>Bacteria</taxon>
        <taxon>Candidatus Schekmaniibacteriota</taxon>
    </lineage>
</organism>
<proteinExistence type="predicted"/>
<evidence type="ECO:0000313" key="1">
    <source>
        <dbReference type="EMBL" id="OGL46746.1"/>
    </source>
</evidence>
<reference evidence="1 2" key="1">
    <citation type="journal article" date="2016" name="Nat. Commun.">
        <title>Thousands of microbial genomes shed light on interconnected biogeochemical processes in an aquifer system.</title>
        <authorList>
            <person name="Anantharaman K."/>
            <person name="Brown C.T."/>
            <person name="Hug L.A."/>
            <person name="Sharon I."/>
            <person name="Castelle C.J."/>
            <person name="Probst A.J."/>
            <person name="Thomas B.C."/>
            <person name="Singh A."/>
            <person name="Wilkins M.J."/>
            <person name="Karaoz U."/>
            <person name="Brodie E.L."/>
            <person name="Williams K.H."/>
            <person name="Hubbard S.S."/>
            <person name="Banfield J.F."/>
        </authorList>
    </citation>
    <scope>NUCLEOTIDE SEQUENCE [LARGE SCALE GENOMIC DNA]</scope>
</reference>
<sequence length="123" mass="14240">MQVKEPGKMITAIQSNKAVGIEVFQSLPVPRAQSRNKEIKNCNSFESDQTKVQLDEKVLKQVERIKSSILNFMRRNDIRLEVHVDLAEKTVITKVINKNSNNVIREVRRKLLNQDGELRRISQ</sequence>
<comment type="caution">
    <text evidence="1">The sequence shown here is derived from an EMBL/GenBank/DDBJ whole genome shotgun (WGS) entry which is preliminary data.</text>
</comment>
<dbReference type="Proteomes" id="UP000179266">
    <property type="component" value="Unassembled WGS sequence"/>
</dbReference>
<dbReference type="SUPFAM" id="SSF160214">
    <property type="entry name" value="FlaG-like"/>
    <property type="match status" value="1"/>
</dbReference>
<dbReference type="InterPro" id="IPR035924">
    <property type="entry name" value="FlaG-like_sf"/>
</dbReference>
<protein>
    <submittedName>
        <fullName evidence="1">Uncharacterized protein</fullName>
    </submittedName>
</protein>